<dbReference type="AlphaFoldDB" id="A0A6A5BM48"/>
<comment type="caution">
    <text evidence="5">The sequence shown here is derived from an EMBL/GenBank/DDBJ whole genome shotgun (WGS) entry which is preliminary data.</text>
</comment>
<keyword evidence="2 3" id="KW-0040">ANK repeat</keyword>
<dbReference type="Proteomes" id="UP000444721">
    <property type="component" value="Unassembled WGS sequence"/>
</dbReference>
<feature type="repeat" description="ANK" evidence="3">
    <location>
        <begin position="65"/>
        <end position="97"/>
    </location>
</feature>
<dbReference type="InterPro" id="IPR036770">
    <property type="entry name" value="Ankyrin_rpt-contain_sf"/>
</dbReference>
<dbReference type="PROSITE" id="PS50088">
    <property type="entry name" value="ANK_REPEAT"/>
    <property type="match status" value="6"/>
</dbReference>
<feature type="compositionally biased region" description="Low complexity" evidence="4">
    <location>
        <begin position="204"/>
        <end position="218"/>
    </location>
</feature>
<evidence type="ECO:0000256" key="2">
    <source>
        <dbReference type="ARBA" id="ARBA00023043"/>
    </source>
</evidence>
<feature type="repeat" description="ANK" evidence="3">
    <location>
        <begin position="344"/>
        <end position="376"/>
    </location>
</feature>
<feature type="repeat" description="ANK" evidence="3">
    <location>
        <begin position="311"/>
        <end position="343"/>
    </location>
</feature>
<organism evidence="5 6">
    <name type="scientific">Naegleria fowleri</name>
    <name type="common">Brain eating amoeba</name>
    <dbReference type="NCBI Taxonomy" id="5763"/>
    <lineage>
        <taxon>Eukaryota</taxon>
        <taxon>Discoba</taxon>
        <taxon>Heterolobosea</taxon>
        <taxon>Tetramitia</taxon>
        <taxon>Eutetramitia</taxon>
        <taxon>Vahlkampfiidae</taxon>
        <taxon>Naegleria</taxon>
    </lineage>
</organism>
<dbReference type="Pfam" id="PF00023">
    <property type="entry name" value="Ank"/>
    <property type="match status" value="2"/>
</dbReference>
<dbReference type="RefSeq" id="XP_044559931.1">
    <property type="nucleotide sequence ID" value="XM_044709554.1"/>
</dbReference>
<feature type="repeat" description="ANK" evidence="3">
    <location>
        <begin position="234"/>
        <end position="266"/>
    </location>
</feature>
<name>A0A6A5BM48_NAEFO</name>
<feature type="region of interest" description="Disordered" evidence="4">
    <location>
        <begin position="163"/>
        <end position="185"/>
    </location>
</feature>
<dbReference type="GeneID" id="68113189"/>
<evidence type="ECO:0000256" key="4">
    <source>
        <dbReference type="SAM" id="MobiDB-lite"/>
    </source>
</evidence>
<dbReference type="VEuPathDB" id="AmoebaDB:NF0101500"/>
<sequence length="451" mass="49753">MGQCVQCLKIYIFPSKERLLDYSEPKNFSFEANKLSKAASNGDIETVQNLVVEVTTISINEKDEFGCTALYRAVENNHLPVARLLLELNANPNEPTRAGKTCLHAAAENGNTEMCFLLLNNGASMNATLPSSSWTPLHLAIQKNQFQVCELLLQQGALQTQSPLLSHNTPHNENTNSSHSSHHHQLGILHNLHLPRLSHARTLSNGSSASENSSVSASPMLHNGQNSASLTVGPMSSPMILACSLGLTDIVSLLLKYGANMFEKDLVTGMNGLMVAAETGHDETVFYILANTNLTPSEQERFVNEQCELSHHWSSLHFATSKGQASVLQVLLQYGANINLRDSTGKTALHYASLRGYPECVRILIEFGADVTIKDDDDKVALDLATETLQYHHIQIQFKRSLKKRQEMLKAAMYNREYSSTSSFTIPIITVDSNITSSPVKNNSPNFKIYR</sequence>
<evidence type="ECO:0000313" key="6">
    <source>
        <dbReference type="Proteomes" id="UP000444721"/>
    </source>
</evidence>
<feature type="repeat" description="ANK" evidence="3">
    <location>
        <begin position="132"/>
        <end position="157"/>
    </location>
</feature>
<dbReference type="SUPFAM" id="SSF48403">
    <property type="entry name" value="Ankyrin repeat"/>
    <property type="match status" value="1"/>
</dbReference>
<gene>
    <name evidence="5" type="ORF">FDP41_005971</name>
</gene>
<evidence type="ECO:0000256" key="1">
    <source>
        <dbReference type="ARBA" id="ARBA00022737"/>
    </source>
</evidence>
<protein>
    <submittedName>
        <fullName evidence="5">Uncharacterized protein</fullName>
    </submittedName>
</protein>
<keyword evidence="1" id="KW-0677">Repeat</keyword>
<keyword evidence="6" id="KW-1185">Reference proteome</keyword>
<dbReference type="PROSITE" id="PS50297">
    <property type="entry name" value="ANK_REP_REGION"/>
    <property type="match status" value="5"/>
</dbReference>
<dbReference type="OMA" id="SANDNCA"/>
<dbReference type="VEuPathDB" id="AmoebaDB:NfTy_043700"/>
<evidence type="ECO:0000313" key="5">
    <source>
        <dbReference type="EMBL" id="KAF0975218.1"/>
    </source>
</evidence>
<dbReference type="PRINTS" id="PR01415">
    <property type="entry name" value="ANKYRIN"/>
</dbReference>
<evidence type="ECO:0000256" key="3">
    <source>
        <dbReference type="PROSITE-ProRule" id="PRU00023"/>
    </source>
</evidence>
<dbReference type="OrthoDB" id="341259at2759"/>
<dbReference type="PANTHER" id="PTHR24171">
    <property type="entry name" value="ANKYRIN REPEAT DOMAIN-CONTAINING PROTEIN 39-RELATED"/>
    <property type="match status" value="1"/>
</dbReference>
<dbReference type="VEuPathDB" id="AmoebaDB:FDP41_005971"/>
<dbReference type="SMART" id="SM00248">
    <property type="entry name" value="ANK"/>
    <property type="match status" value="7"/>
</dbReference>
<accession>A0A6A5BM48</accession>
<dbReference type="EMBL" id="VFQX01000048">
    <property type="protein sequence ID" value="KAF0975218.1"/>
    <property type="molecule type" value="Genomic_DNA"/>
</dbReference>
<proteinExistence type="predicted"/>
<feature type="region of interest" description="Disordered" evidence="4">
    <location>
        <begin position="202"/>
        <end position="222"/>
    </location>
</feature>
<feature type="repeat" description="ANK" evidence="3">
    <location>
        <begin position="98"/>
        <end position="130"/>
    </location>
</feature>
<reference evidence="5 6" key="1">
    <citation type="journal article" date="2019" name="Sci. Rep.">
        <title>Nanopore sequencing improves the draft genome of the human pathogenic amoeba Naegleria fowleri.</title>
        <authorList>
            <person name="Liechti N."/>
            <person name="Schurch N."/>
            <person name="Bruggmann R."/>
            <person name="Wittwer M."/>
        </authorList>
    </citation>
    <scope>NUCLEOTIDE SEQUENCE [LARGE SCALE GENOMIC DNA]</scope>
    <source>
        <strain evidence="5 6">ATCC 30894</strain>
    </source>
</reference>
<dbReference type="Pfam" id="PF12796">
    <property type="entry name" value="Ank_2"/>
    <property type="match status" value="2"/>
</dbReference>
<dbReference type="InterPro" id="IPR002110">
    <property type="entry name" value="Ankyrin_rpt"/>
</dbReference>
<feature type="compositionally biased region" description="Low complexity" evidence="4">
    <location>
        <begin position="166"/>
        <end position="179"/>
    </location>
</feature>
<dbReference type="PANTHER" id="PTHR24171:SF10">
    <property type="entry name" value="ANKYRIN REPEAT DOMAIN-CONTAINING PROTEIN 29-LIKE"/>
    <property type="match status" value="1"/>
</dbReference>
<dbReference type="Gene3D" id="1.25.40.20">
    <property type="entry name" value="Ankyrin repeat-containing domain"/>
    <property type="match status" value="3"/>
</dbReference>